<dbReference type="PANTHER" id="PTHR11632:SF51">
    <property type="entry name" value="SUCCINATE DEHYDROGENASE [UBIQUINONE] FLAVOPROTEIN SUBUNIT, MITOCHONDRIAL"/>
    <property type="match status" value="1"/>
</dbReference>
<dbReference type="SUPFAM" id="SSF56425">
    <property type="entry name" value="Succinate dehydrogenase/fumarate reductase flavoprotein, catalytic domain"/>
    <property type="match status" value="1"/>
</dbReference>
<protein>
    <submittedName>
        <fullName evidence="6">Succinate dehydrogenase, flavoprotein subunit</fullName>
    </submittedName>
</protein>
<dbReference type="PIRSF" id="PIRSF000171">
    <property type="entry name" value="SDHA_APRA_LASPO"/>
    <property type="match status" value="1"/>
</dbReference>
<evidence type="ECO:0000256" key="2">
    <source>
        <dbReference type="ARBA" id="ARBA00023002"/>
    </source>
</evidence>
<dbReference type="EMBL" id="BMNE01000005">
    <property type="protein sequence ID" value="GGN87875.1"/>
    <property type="molecule type" value="Genomic_DNA"/>
</dbReference>
<dbReference type="Pfam" id="PF00890">
    <property type="entry name" value="FAD_binding_2"/>
    <property type="match status" value="1"/>
</dbReference>
<dbReference type="SUPFAM" id="SSF51905">
    <property type="entry name" value="FAD/NAD(P)-binding domain"/>
    <property type="match status" value="1"/>
</dbReference>
<dbReference type="InterPro" id="IPR030664">
    <property type="entry name" value="SdhA/FrdA/AprA"/>
</dbReference>
<organism evidence="6 7">
    <name type="scientific">Nocardia rhizosphaerihabitans</name>
    <dbReference type="NCBI Taxonomy" id="1691570"/>
    <lineage>
        <taxon>Bacteria</taxon>
        <taxon>Bacillati</taxon>
        <taxon>Actinomycetota</taxon>
        <taxon>Actinomycetes</taxon>
        <taxon>Mycobacteriales</taxon>
        <taxon>Nocardiaceae</taxon>
        <taxon>Nocardia</taxon>
    </lineage>
</organism>
<dbReference type="PANTHER" id="PTHR11632">
    <property type="entry name" value="SUCCINATE DEHYDROGENASE 2 FLAVOPROTEIN SUBUNIT"/>
    <property type="match status" value="1"/>
</dbReference>
<sequence length="644" mass="69936">MPEVEQHDYDVVVIGAGGAGLRAVIEAREQGLSVAVVCKSLFGKAHTVMAEGGCAASMGNANEKDNWQTHFKDTMRGGKFLNNWRMAELHAREAADRVWELETYGALFDRTPDGRISQRNFGGHTYPRLAHVGDRTGLELIRTMQQKIVSLQQEDHAATGDYEARIKVFAECTITELLTDNGRIAGAFGYWRESGGLVLFKAPAIVLATGGIGKSYKVTSNSWEYTGDGHALALRSGATLINMEFLQFHPTGMVWPPSVKGILVTEGVRGDGGVLKNSEGKRFMFDYIPPVFKGQYAETEAEADQWLRDNDSARRTPDLLPRDEVARAINEEVKAGRGTEHGGVYLDIASRMPADEIVRRLPSMHHQFKELADVDITAEPMEVGPTCHYVMGGVEVDPDTGAAVVPGLFAAGECSGGMHGSNRLGGNSLSDLLVFGRRAGLGASAYVQQLTERPAPADADIAAAAKTALAPFDPPAAGAGENPYTLHSELQQTMNDLVGIIRKEHEVREAIEKLAQLRARYANVTVEGKRQFNPGWHLALDLANMLLVSECVAEAALLRTESRGGHTRDDHPGMNPDWRNKLLVCAIDPATAGQPMPAITVTPADQTPMREDLLALFELSELEKYYTEQELAEHPAAGSTEGKA</sequence>
<dbReference type="Gene3D" id="3.50.50.60">
    <property type="entry name" value="FAD/NAD(P)-binding domain"/>
    <property type="match status" value="1"/>
</dbReference>
<accession>A0ABQ2KMJ4</accession>
<keyword evidence="3" id="KW-0175">Coiled coil</keyword>
<evidence type="ECO:0000256" key="1">
    <source>
        <dbReference type="ARBA" id="ARBA00022630"/>
    </source>
</evidence>
<evidence type="ECO:0000259" key="5">
    <source>
        <dbReference type="Pfam" id="PF02910"/>
    </source>
</evidence>
<feature type="domain" description="FAD-dependent oxidoreductase 2 FAD-binding" evidence="4">
    <location>
        <begin position="10"/>
        <end position="429"/>
    </location>
</feature>
<proteinExistence type="predicted"/>
<dbReference type="NCBIfam" id="NF005866">
    <property type="entry name" value="PRK07803.1"/>
    <property type="match status" value="1"/>
</dbReference>
<gene>
    <name evidence="6" type="ORF">GCM10011610_44630</name>
</gene>
<dbReference type="InterPro" id="IPR037099">
    <property type="entry name" value="Fum_R/Succ_DH_flav-like_C_sf"/>
</dbReference>
<feature type="domain" description="Fumarate reductase/succinate dehydrogenase flavoprotein-like C-terminal" evidence="5">
    <location>
        <begin position="487"/>
        <end position="585"/>
    </location>
</feature>
<reference evidence="7" key="1">
    <citation type="journal article" date="2019" name="Int. J. Syst. Evol. Microbiol.">
        <title>The Global Catalogue of Microorganisms (GCM) 10K type strain sequencing project: providing services to taxonomists for standard genome sequencing and annotation.</title>
        <authorList>
            <consortium name="The Broad Institute Genomics Platform"/>
            <consortium name="The Broad Institute Genome Sequencing Center for Infectious Disease"/>
            <person name="Wu L."/>
            <person name="Ma J."/>
        </authorList>
    </citation>
    <scope>NUCLEOTIDE SEQUENCE [LARGE SCALE GENOMIC DNA]</scope>
    <source>
        <strain evidence="7">CGMCC 4.7329</strain>
    </source>
</reference>
<evidence type="ECO:0000256" key="3">
    <source>
        <dbReference type="SAM" id="Coils"/>
    </source>
</evidence>
<evidence type="ECO:0000259" key="4">
    <source>
        <dbReference type="Pfam" id="PF00890"/>
    </source>
</evidence>
<comment type="caution">
    <text evidence="6">The sequence shown here is derived from an EMBL/GenBank/DDBJ whole genome shotgun (WGS) entry which is preliminary data.</text>
</comment>
<evidence type="ECO:0000313" key="7">
    <source>
        <dbReference type="Proteomes" id="UP000658127"/>
    </source>
</evidence>
<keyword evidence="7" id="KW-1185">Reference proteome</keyword>
<dbReference type="Pfam" id="PF02910">
    <property type="entry name" value="Succ_DH_flav_C"/>
    <property type="match status" value="1"/>
</dbReference>
<name>A0ABQ2KMJ4_9NOCA</name>
<keyword evidence="1" id="KW-0285">Flavoprotein</keyword>
<dbReference type="Gene3D" id="3.90.700.10">
    <property type="entry name" value="Succinate dehydrogenase/fumarate reductase flavoprotein, catalytic domain"/>
    <property type="match status" value="1"/>
</dbReference>
<keyword evidence="2" id="KW-0560">Oxidoreductase</keyword>
<dbReference type="SUPFAM" id="SSF46977">
    <property type="entry name" value="Succinate dehydrogenase/fumarate reductase flavoprotein C-terminal domain"/>
    <property type="match status" value="1"/>
</dbReference>
<evidence type="ECO:0000313" key="6">
    <source>
        <dbReference type="EMBL" id="GGN87875.1"/>
    </source>
</evidence>
<dbReference type="Proteomes" id="UP000658127">
    <property type="component" value="Unassembled WGS sequence"/>
</dbReference>
<dbReference type="InterPro" id="IPR027477">
    <property type="entry name" value="Succ_DH/fumarate_Rdtase_cat_sf"/>
</dbReference>
<dbReference type="RefSeq" id="WP_189031582.1">
    <property type="nucleotide sequence ID" value="NZ_BMNE01000005.1"/>
</dbReference>
<dbReference type="InterPro" id="IPR003953">
    <property type="entry name" value="FAD-dep_OxRdtase_2_FAD-bd"/>
</dbReference>
<dbReference type="InterPro" id="IPR036188">
    <property type="entry name" value="FAD/NAD-bd_sf"/>
</dbReference>
<dbReference type="Gene3D" id="1.20.58.100">
    <property type="entry name" value="Fumarate reductase/succinate dehydrogenase flavoprotein-like, C-terminal domain"/>
    <property type="match status" value="1"/>
</dbReference>
<dbReference type="InterPro" id="IPR015939">
    <property type="entry name" value="Fum_Rdtase/Succ_DH_flav-like_C"/>
</dbReference>
<feature type="coiled-coil region" evidence="3">
    <location>
        <begin position="500"/>
        <end position="527"/>
    </location>
</feature>